<dbReference type="SMART" id="SM00271">
    <property type="entry name" value="DnaJ"/>
    <property type="match status" value="1"/>
</dbReference>
<dbReference type="GO" id="GO:0030544">
    <property type="term" value="F:Hsp70 protein binding"/>
    <property type="evidence" value="ECO:0007669"/>
    <property type="project" value="TreeGrafter"/>
</dbReference>
<evidence type="ECO:0000313" key="5">
    <source>
        <dbReference type="EMBL" id="CCC46542.1"/>
    </source>
</evidence>
<dbReference type="CDD" id="cd06257">
    <property type="entry name" value="DnaJ"/>
    <property type="match status" value="1"/>
</dbReference>
<feature type="compositionally biased region" description="Polar residues" evidence="2">
    <location>
        <begin position="270"/>
        <end position="296"/>
    </location>
</feature>
<feature type="compositionally biased region" description="Basic and acidic residues" evidence="2">
    <location>
        <begin position="154"/>
        <end position="167"/>
    </location>
</feature>
<dbReference type="EMBL" id="HE573017">
    <property type="protein sequence ID" value="CCC46542.1"/>
    <property type="molecule type" value="Genomic_DNA"/>
</dbReference>
<feature type="domain" description="J" evidence="3">
    <location>
        <begin position="3"/>
        <end position="69"/>
    </location>
</feature>
<feature type="compositionally biased region" description="Low complexity" evidence="2">
    <location>
        <begin position="302"/>
        <end position="322"/>
    </location>
</feature>
<dbReference type="PANTHER" id="PTHR43908">
    <property type="entry name" value="AT29763P-RELATED"/>
    <property type="match status" value="1"/>
</dbReference>
<keyword evidence="1" id="KW-0863">Zinc-finger</keyword>
<evidence type="ECO:0000256" key="2">
    <source>
        <dbReference type="SAM" id="MobiDB-lite"/>
    </source>
</evidence>
<dbReference type="GO" id="GO:0008270">
    <property type="term" value="F:zinc ion binding"/>
    <property type="evidence" value="ECO:0007669"/>
    <property type="project" value="UniProtKB-KW"/>
</dbReference>
<feature type="region of interest" description="Disordered" evidence="2">
    <location>
        <begin position="342"/>
        <end position="369"/>
    </location>
</feature>
<dbReference type="PANTHER" id="PTHR43908:SF3">
    <property type="entry name" value="AT29763P-RELATED"/>
    <property type="match status" value="1"/>
</dbReference>
<dbReference type="InterPro" id="IPR001623">
    <property type="entry name" value="DnaJ_domain"/>
</dbReference>
<organism evidence="5">
    <name type="scientific">Trypanosoma vivax (strain Y486)</name>
    <dbReference type="NCBI Taxonomy" id="1055687"/>
    <lineage>
        <taxon>Eukaryota</taxon>
        <taxon>Discoba</taxon>
        <taxon>Euglenozoa</taxon>
        <taxon>Kinetoplastea</taxon>
        <taxon>Metakinetoplastina</taxon>
        <taxon>Trypanosomatida</taxon>
        <taxon>Trypanosomatidae</taxon>
        <taxon>Trypanosoma</taxon>
        <taxon>Duttonella</taxon>
    </lineage>
</organism>
<dbReference type="AlphaFoldDB" id="G0TRH8"/>
<dbReference type="PROSITE" id="PS50089">
    <property type="entry name" value="ZF_RING_2"/>
    <property type="match status" value="1"/>
</dbReference>
<dbReference type="GO" id="GO:0005789">
    <property type="term" value="C:endoplasmic reticulum membrane"/>
    <property type="evidence" value="ECO:0007669"/>
    <property type="project" value="TreeGrafter"/>
</dbReference>
<dbReference type="SUPFAM" id="SSF46565">
    <property type="entry name" value="Chaperone J-domain"/>
    <property type="match status" value="1"/>
</dbReference>
<dbReference type="InterPro" id="IPR036869">
    <property type="entry name" value="J_dom_sf"/>
</dbReference>
<evidence type="ECO:0000259" key="3">
    <source>
        <dbReference type="PROSITE" id="PS50076"/>
    </source>
</evidence>
<accession>G0TRH8</accession>
<gene>
    <name evidence="5" type="ORF">TVY486_0101900</name>
</gene>
<keyword evidence="1" id="KW-0479">Metal-binding</keyword>
<dbReference type="VEuPathDB" id="TriTrypDB:TvY486_0101900"/>
<feature type="region of interest" description="Disordered" evidence="2">
    <location>
        <begin position="133"/>
        <end position="327"/>
    </location>
</feature>
<dbReference type="InterPro" id="IPR001841">
    <property type="entry name" value="Znf_RING"/>
</dbReference>
<protein>
    <submittedName>
        <fullName evidence="5">Putative chaperone protein DNAj</fullName>
    </submittedName>
</protein>
<sequence length="506" mass="55708">MDVHFRVLGIPRGCNEADMKKAYRQKALDLHPDRNPNGADEFKKVNAAYEALQQHFRRNGGRDVHSGLYSAARGCDNRQPPAGSGFRHARQAHEDEEIPRQFTEEELFGKSPGGFTQERRNFRWKGYARYGAKPKAGDTGSNDGSAGIPNCARPPDRGQSKDVDERWRRAHGARVPVSGYSHVRSGGAPSPMHGNAHSEQREGRQRAESHDATRRSSREPNVFNPPRTTSSETNERPFAFKFGSASGCKENGHSCASDGRAPHREDIRNRAQTTNPSTSDNLFNGSTEGRCNQGDNGKSKGTDVSTDTVSSSGSTSPITSSIIREFESPPTMEEVLNSWEAFNSNLSPGGPKPPPRAHDGSRGEGANGTTCKEDFAFRAAQFAGADSDTSLRSTERRRLDEEYMGGILEEKLQLKRVLFTKRYMPDPADVALMSDSDVYVVCELLRDVCGRMDKVLASRMLKGLCSRCNSLPKQQHCFIFTCSHTSVCTTCAAVCRFCPVCAAPHR</sequence>
<dbReference type="OMA" id="YFTCTHP"/>
<feature type="compositionally biased region" description="Basic and acidic residues" evidence="2">
    <location>
        <begin position="260"/>
        <end position="269"/>
    </location>
</feature>
<feature type="domain" description="RING-type" evidence="4">
    <location>
        <begin position="465"/>
        <end position="501"/>
    </location>
</feature>
<feature type="compositionally biased region" description="Basic and acidic residues" evidence="2">
    <location>
        <begin position="196"/>
        <end position="218"/>
    </location>
</feature>
<name>G0TRH8_TRYVY</name>
<dbReference type="Gene3D" id="1.10.287.110">
    <property type="entry name" value="DnaJ domain"/>
    <property type="match status" value="1"/>
</dbReference>
<reference evidence="5" key="1">
    <citation type="journal article" date="2012" name="Proc. Natl. Acad. Sci. U.S.A.">
        <title>Antigenic diversity is generated by distinct evolutionary mechanisms in African trypanosome species.</title>
        <authorList>
            <person name="Jackson A.P."/>
            <person name="Berry A."/>
            <person name="Aslett M."/>
            <person name="Allison H.C."/>
            <person name="Burton P."/>
            <person name="Vavrova-Anderson J."/>
            <person name="Brown R."/>
            <person name="Browne H."/>
            <person name="Corton N."/>
            <person name="Hauser H."/>
            <person name="Gamble J."/>
            <person name="Gilderthorp R."/>
            <person name="Marcello L."/>
            <person name="McQuillan J."/>
            <person name="Otto T.D."/>
            <person name="Quail M.A."/>
            <person name="Sanders M.J."/>
            <person name="van Tonder A."/>
            <person name="Ginger M.L."/>
            <person name="Field M.C."/>
            <person name="Barry J.D."/>
            <person name="Hertz-Fowler C."/>
            <person name="Berriman M."/>
        </authorList>
    </citation>
    <scope>NUCLEOTIDE SEQUENCE</scope>
    <source>
        <strain evidence="5">Y486</strain>
    </source>
</reference>
<dbReference type="PROSITE" id="PS50076">
    <property type="entry name" value="DNAJ_2"/>
    <property type="match status" value="1"/>
</dbReference>
<evidence type="ECO:0000259" key="4">
    <source>
        <dbReference type="PROSITE" id="PS50089"/>
    </source>
</evidence>
<dbReference type="InterPro" id="IPR051100">
    <property type="entry name" value="DnaJ_subfamily_B/C"/>
</dbReference>
<keyword evidence="1" id="KW-0862">Zinc</keyword>
<evidence type="ECO:0000256" key="1">
    <source>
        <dbReference type="PROSITE-ProRule" id="PRU00175"/>
    </source>
</evidence>
<dbReference type="GO" id="GO:0071218">
    <property type="term" value="P:cellular response to misfolded protein"/>
    <property type="evidence" value="ECO:0007669"/>
    <property type="project" value="TreeGrafter"/>
</dbReference>
<dbReference type="Pfam" id="PF00226">
    <property type="entry name" value="DnaJ"/>
    <property type="match status" value="1"/>
</dbReference>
<dbReference type="PRINTS" id="PR00625">
    <property type="entry name" value="JDOMAIN"/>
</dbReference>
<proteinExistence type="predicted"/>